<gene>
    <name evidence="8" type="ORF">HTAM1171_LOCUS5473</name>
</gene>
<dbReference type="Pfam" id="PF03098">
    <property type="entry name" value="An_peroxidase"/>
    <property type="match status" value="1"/>
</dbReference>
<evidence type="ECO:0000256" key="5">
    <source>
        <dbReference type="ARBA" id="ARBA00023004"/>
    </source>
</evidence>
<dbReference type="GO" id="GO:0016702">
    <property type="term" value="F:oxidoreductase activity, acting on single donors with incorporation of molecular oxygen, incorporation of two atoms of oxygen"/>
    <property type="evidence" value="ECO:0007669"/>
    <property type="project" value="TreeGrafter"/>
</dbReference>
<dbReference type="PANTHER" id="PTHR11903">
    <property type="entry name" value="PROSTAGLANDIN G/H SYNTHASE"/>
    <property type="match status" value="1"/>
</dbReference>
<organism evidence="8">
    <name type="scientific">Helicotheca tamesis</name>
    <dbReference type="NCBI Taxonomy" id="374047"/>
    <lineage>
        <taxon>Eukaryota</taxon>
        <taxon>Sar</taxon>
        <taxon>Stramenopiles</taxon>
        <taxon>Ochrophyta</taxon>
        <taxon>Bacillariophyta</taxon>
        <taxon>Mediophyceae</taxon>
        <taxon>Lithodesmiophycidae</taxon>
        <taxon>Lithodesmiales</taxon>
        <taxon>Lithodesmiaceae</taxon>
        <taxon>Helicotheca</taxon>
    </lineage>
</organism>
<dbReference type="GO" id="GO:0046872">
    <property type="term" value="F:metal ion binding"/>
    <property type="evidence" value="ECO:0007669"/>
    <property type="project" value="UniProtKB-KW"/>
</dbReference>
<sequence>MGSLIGTLFLAINKTLHWIFQNITPAWWRWRPSVLGAIPILVHRNILDRENLYPAAEDPPRKGDTIPLVPPTGRPDDGYGTDVLHPTTAAEGSSIGRNCTAVPKSQRMPSADPPVQLVAQRLLARETFTPAGDQLNIIAAAWIQAMVHDWVDHYESEKEEVLDRGEEFGCPMKKFKIFKTKERSAEGDFNSRRTMWWDASFAYGNNTEQVKEARTFQGGQLKTNPTLPDTLPQRPDSTNVVGDHKNSWIGVSLLQELFLKEHNYIAGKIAKRNPKMSDEELFQATRCVIAALVAKIHTVDWTVELLKTRMLDIGMKTNWFGLFKGIGHIFGLLPLPALFRKIGKKKADNKGVPFCLTEEFAAVYRLHPLIPPGLVVETKTGKEKFFPFEKLFGDEGRKTIRDSECAPAQLWESVLKYPCGNLSASNYPDTLRKLTPSDERGKNLPASANIDLAAVDLYRDRERGINTFNNIRRDLSMKPYKTWHALTGEKGFDKDGRDKKTGKICNWKKLEHVYGAAPEGIEKLDLLVGDLYEKKIPNFAISETSFIIFLLMASRRLDADPFLNEYMTAEYYTQWGLDHVEKTSGLKDLLARHYPDLAKPFPKNHSAFKPLSGPEAWTKAIDSGIVDSDFKTIWEQTKQENDAYFEGVLSKKII</sequence>
<evidence type="ECO:0000256" key="7">
    <source>
        <dbReference type="SAM" id="MobiDB-lite"/>
    </source>
</evidence>
<reference evidence="8" key="1">
    <citation type="submission" date="2021-01" db="EMBL/GenBank/DDBJ databases">
        <authorList>
            <person name="Corre E."/>
            <person name="Pelletier E."/>
            <person name="Niang G."/>
            <person name="Scheremetjew M."/>
            <person name="Finn R."/>
            <person name="Kale V."/>
            <person name="Holt S."/>
            <person name="Cochrane G."/>
            <person name="Meng A."/>
            <person name="Brown T."/>
            <person name="Cohen L."/>
        </authorList>
    </citation>
    <scope>NUCLEOTIDE SEQUENCE</scope>
    <source>
        <strain evidence="8">CCMP826</strain>
    </source>
</reference>
<protein>
    <submittedName>
        <fullName evidence="8">Uncharacterized protein</fullName>
    </submittedName>
</protein>
<dbReference type="Gene3D" id="1.10.640.10">
    <property type="entry name" value="Haem peroxidase domain superfamily, animal type"/>
    <property type="match status" value="1"/>
</dbReference>
<dbReference type="SUPFAM" id="SSF48113">
    <property type="entry name" value="Heme-dependent peroxidases"/>
    <property type="match status" value="1"/>
</dbReference>
<keyword evidence="3" id="KW-0223">Dioxygenase</keyword>
<evidence type="ECO:0000256" key="4">
    <source>
        <dbReference type="ARBA" id="ARBA00023002"/>
    </source>
</evidence>
<dbReference type="GO" id="GO:0006952">
    <property type="term" value="P:defense response"/>
    <property type="evidence" value="ECO:0007669"/>
    <property type="project" value="UniProtKB-KW"/>
</dbReference>
<dbReference type="InterPro" id="IPR050783">
    <property type="entry name" value="Oxylipin_biosynth_metab"/>
</dbReference>
<dbReference type="GO" id="GO:0004601">
    <property type="term" value="F:peroxidase activity"/>
    <property type="evidence" value="ECO:0007669"/>
    <property type="project" value="InterPro"/>
</dbReference>
<dbReference type="EMBL" id="HBGV01008848">
    <property type="protein sequence ID" value="CAD9490222.1"/>
    <property type="molecule type" value="Transcribed_RNA"/>
</dbReference>
<feature type="region of interest" description="Disordered" evidence="7">
    <location>
        <begin position="54"/>
        <end position="76"/>
    </location>
</feature>
<evidence type="ECO:0000256" key="2">
    <source>
        <dbReference type="ARBA" id="ARBA00022821"/>
    </source>
</evidence>
<dbReference type="PANTHER" id="PTHR11903:SF11">
    <property type="entry name" value="ALPHA-DIOXYGENASE 1"/>
    <property type="match status" value="1"/>
</dbReference>
<dbReference type="AlphaFoldDB" id="A0A7S2HGR1"/>
<keyword evidence="2" id="KW-0611">Plant defense</keyword>
<keyword evidence="4" id="KW-0560">Oxidoreductase</keyword>
<proteinExistence type="predicted"/>
<dbReference type="InterPro" id="IPR019791">
    <property type="entry name" value="Haem_peroxidase_animal"/>
</dbReference>
<dbReference type="GO" id="GO:0006979">
    <property type="term" value="P:response to oxidative stress"/>
    <property type="evidence" value="ECO:0007669"/>
    <property type="project" value="InterPro"/>
</dbReference>
<dbReference type="PROSITE" id="PS50292">
    <property type="entry name" value="PEROXIDASE_3"/>
    <property type="match status" value="1"/>
</dbReference>
<dbReference type="GO" id="GO:0006631">
    <property type="term" value="P:fatty acid metabolic process"/>
    <property type="evidence" value="ECO:0007669"/>
    <property type="project" value="UniProtKB-ARBA"/>
</dbReference>
<keyword evidence="5 6" id="KW-0408">Iron</keyword>
<name>A0A7S2HGR1_9STRA</name>
<evidence type="ECO:0000256" key="1">
    <source>
        <dbReference type="ARBA" id="ARBA00022723"/>
    </source>
</evidence>
<dbReference type="InterPro" id="IPR037120">
    <property type="entry name" value="Haem_peroxidase_sf_animal"/>
</dbReference>
<keyword evidence="6" id="KW-0349">Heme</keyword>
<evidence type="ECO:0000313" key="8">
    <source>
        <dbReference type="EMBL" id="CAD9490222.1"/>
    </source>
</evidence>
<accession>A0A7S2HGR1</accession>
<dbReference type="GO" id="GO:0020037">
    <property type="term" value="F:heme binding"/>
    <property type="evidence" value="ECO:0007669"/>
    <property type="project" value="InterPro"/>
</dbReference>
<evidence type="ECO:0000256" key="3">
    <source>
        <dbReference type="ARBA" id="ARBA00022964"/>
    </source>
</evidence>
<dbReference type="InterPro" id="IPR010255">
    <property type="entry name" value="Haem_peroxidase_sf"/>
</dbReference>
<keyword evidence="1 6" id="KW-0479">Metal-binding</keyword>
<feature type="binding site" description="axial binding residue" evidence="6">
    <location>
        <position position="367"/>
    </location>
    <ligand>
        <name>heme b</name>
        <dbReference type="ChEBI" id="CHEBI:60344"/>
    </ligand>
    <ligandPart>
        <name>Fe</name>
        <dbReference type="ChEBI" id="CHEBI:18248"/>
    </ligandPart>
</feature>
<evidence type="ECO:0000256" key="6">
    <source>
        <dbReference type="PIRSR" id="PIRSR619791-2"/>
    </source>
</evidence>